<dbReference type="PANTHER" id="PTHR36681:SF3">
    <property type="entry name" value="NUCLEAR GTPASE, GERMINAL CENTER-ASSOCIATED, TANDEM DUPLICATE 3"/>
    <property type="match status" value="1"/>
</dbReference>
<dbReference type="RefSeq" id="XP_013919480.1">
    <property type="nucleotide sequence ID" value="XM_014064005.1"/>
</dbReference>
<evidence type="ECO:0000313" key="2">
    <source>
        <dbReference type="Proteomes" id="UP000504617"/>
    </source>
</evidence>
<feature type="compositionally biased region" description="Pro residues" evidence="1">
    <location>
        <begin position="143"/>
        <end position="152"/>
    </location>
</feature>
<gene>
    <name evidence="3" type="primary">LOC106546990</name>
</gene>
<organism evidence="2 3">
    <name type="scientific">Thamnophis sirtalis</name>
    <dbReference type="NCBI Taxonomy" id="35019"/>
    <lineage>
        <taxon>Eukaryota</taxon>
        <taxon>Metazoa</taxon>
        <taxon>Chordata</taxon>
        <taxon>Craniata</taxon>
        <taxon>Vertebrata</taxon>
        <taxon>Euteleostomi</taxon>
        <taxon>Lepidosauria</taxon>
        <taxon>Squamata</taxon>
        <taxon>Bifurcata</taxon>
        <taxon>Unidentata</taxon>
        <taxon>Episquamata</taxon>
        <taxon>Toxicofera</taxon>
        <taxon>Serpentes</taxon>
        <taxon>Colubroidea</taxon>
        <taxon>Colubridae</taxon>
        <taxon>Natricinae</taxon>
        <taxon>Thamnophis</taxon>
    </lineage>
</organism>
<dbReference type="PANTHER" id="PTHR36681">
    <property type="entry name" value="NUCLEAR GTPASE, GERMINAL CENTER-ASSOCIATED, TANDEM DUPLICATE 3"/>
    <property type="match status" value="1"/>
</dbReference>
<evidence type="ECO:0000313" key="3">
    <source>
        <dbReference type="RefSeq" id="XP_013919480.1"/>
    </source>
</evidence>
<keyword evidence="2" id="KW-1185">Reference proteome</keyword>
<accession>A0A6I9Y9Y4</accession>
<proteinExistence type="predicted"/>
<dbReference type="AlphaFoldDB" id="A0A6I9Y9Y4"/>
<dbReference type="GeneID" id="106546990"/>
<reference evidence="3" key="1">
    <citation type="submission" date="2025-08" db="UniProtKB">
        <authorList>
            <consortium name="RefSeq"/>
        </authorList>
    </citation>
    <scope>IDENTIFICATION</scope>
</reference>
<dbReference type="OrthoDB" id="3598281at2759"/>
<feature type="compositionally biased region" description="Low complexity" evidence="1">
    <location>
        <begin position="158"/>
        <end position="167"/>
    </location>
</feature>
<sequence length="274" mass="29269">MEQFVHLQKEAIFHSAVEKMRQQLERLQQSIYCSLQSVAQELATSIRMQFEPLLRPVRRNKEILPALQRLCAKVDKLCQRSGVDYLLPTALQPEERPPATEAQEPGGGDCALSPAGSVDVRVGALPLPHLAAIEQQSLESAEPPVPPVPSAPEPIADPGTPGQTPQGPLLLPWQPHGRKRAGEAVLPQLEKKTKPDPVAPAGVPWLPCSQRAEMKSPSCTAAFLGSCSPGASRPDGPLCPMAESPEEGEPLAVPCSAGLLWVAASQGRCPQAPL</sequence>
<feature type="region of interest" description="Disordered" evidence="1">
    <location>
        <begin position="89"/>
        <end position="115"/>
    </location>
</feature>
<protein>
    <submittedName>
        <fullName evidence="3">Uncharacterized protein LOC106546990 isoform X1</fullName>
    </submittedName>
</protein>
<dbReference type="Proteomes" id="UP000504617">
    <property type="component" value="Unplaced"/>
</dbReference>
<dbReference type="KEGG" id="tsr:106546990"/>
<evidence type="ECO:0000256" key="1">
    <source>
        <dbReference type="SAM" id="MobiDB-lite"/>
    </source>
</evidence>
<feature type="region of interest" description="Disordered" evidence="1">
    <location>
        <begin position="137"/>
        <end position="167"/>
    </location>
</feature>
<name>A0A6I9Y9Y4_9SAUR</name>